<evidence type="ECO:0000256" key="1">
    <source>
        <dbReference type="ARBA" id="ARBA00008164"/>
    </source>
</evidence>
<name>A0ABW4T7A9_9ACTN</name>
<keyword evidence="4" id="KW-0812">Transmembrane</keyword>
<feature type="transmembrane region" description="Helical" evidence="4">
    <location>
        <begin position="115"/>
        <end position="135"/>
    </location>
</feature>
<comment type="caution">
    <text evidence="6">The sequence shown here is derived from an EMBL/GenBank/DDBJ whole genome shotgun (WGS) entry which is preliminary data.</text>
</comment>
<feature type="compositionally biased region" description="Low complexity" evidence="3">
    <location>
        <begin position="580"/>
        <end position="601"/>
    </location>
</feature>
<feature type="compositionally biased region" description="Pro residues" evidence="3">
    <location>
        <begin position="646"/>
        <end position="655"/>
    </location>
</feature>
<feature type="transmembrane region" description="Helical" evidence="4">
    <location>
        <begin position="141"/>
        <end position="159"/>
    </location>
</feature>
<feature type="compositionally biased region" description="Pro residues" evidence="3">
    <location>
        <begin position="607"/>
        <end position="624"/>
    </location>
</feature>
<keyword evidence="4" id="KW-0472">Membrane</keyword>
<sequence>MSRPREALIQAGQGIAQAVAQGGNVRQAMGQAVEQAVGQVGQLAGQAPGFQLNPHDFLAARDGGVSVGTVIEARSASLNEAGEIVSRSFSERGQNGEPLHVISPVVIPKGSTAKVVIPLVILVVLGLVGALGNVVPGIDVLFGPHYWLVLVLAAVFLWWRRSVVMVPEGCKALITKFGKLVHIADPGRVTLFNPWKRVSYIVNTTREYPFNAPIREAPTQQGVKASVDLFLQFRIENPAEFIFVLGSVSGFQSKLQNAISEVTRSLIYAQRAEEIYDLVGESTLGMLDNLNQQFLPAVRLTDVNITHAEPSSQEYRMDLAAPEMVRVAKEAYTYEYELQLRKEQNEGDLVKELAGLQETLSAIQAEIAAYQARMDTALERASHQAKAQARQRLVEAESTANANSALLEAQALDIRALSAAEAPEILDYRFQQDLLDKLESVAGRLPQVVQVGEDTDIDFLALAQQLVGGKGAALFSPEDMAAIRSRLAEIGRRVEERNNEISALLKRAADEVAGATDPAVIPGPAIPAIPATSPAPAVAAASGPDGESEARRAARQPSESTRDWEHVDVETTIERPMRLPNPAAPTAPTAPTASAAPGALPSYERPVQPPPPPPGSAVPGPPPQGGAGRGAEWPAAPSGATGGGWPAPPPEPRPLGTPVWPAQQPQGNEEDDAR</sequence>
<evidence type="ECO:0000256" key="4">
    <source>
        <dbReference type="SAM" id="Phobius"/>
    </source>
</evidence>
<feature type="coiled-coil region" evidence="2">
    <location>
        <begin position="353"/>
        <end position="380"/>
    </location>
</feature>
<protein>
    <submittedName>
        <fullName evidence="6">SPFH domain-containing protein</fullName>
    </submittedName>
</protein>
<evidence type="ECO:0000313" key="6">
    <source>
        <dbReference type="EMBL" id="MFD1937681.1"/>
    </source>
</evidence>
<evidence type="ECO:0000256" key="3">
    <source>
        <dbReference type="SAM" id="MobiDB-lite"/>
    </source>
</evidence>
<dbReference type="InterPro" id="IPR001107">
    <property type="entry name" value="Band_7"/>
</dbReference>
<dbReference type="InterPro" id="IPR043202">
    <property type="entry name" value="Band-7_stomatin-like"/>
</dbReference>
<keyword evidence="2" id="KW-0175">Coiled coil</keyword>
<evidence type="ECO:0000313" key="7">
    <source>
        <dbReference type="Proteomes" id="UP001597368"/>
    </source>
</evidence>
<dbReference type="Pfam" id="PF01145">
    <property type="entry name" value="Band_7"/>
    <property type="match status" value="1"/>
</dbReference>
<dbReference type="RefSeq" id="WP_379579088.1">
    <property type="nucleotide sequence ID" value="NZ_JBHUFV010000061.1"/>
</dbReference>
<reference evidence="7" key="1">
    <citation type="journal article" date="2019" name="Int. J. Syst. Evol. Microbiol.">
        <title>The Global Catalogue of Microorganisms (GCM) 10K type strain sequencing project: providing services to taxonomists for standard genome sequencing and annotation.</title>
        <authorList>
            <consortium name="The Broad Institute Genomics Platform"/>
            <consortium name="The Broad Institute Genome Sequencing Center for Infectious Disease"/>
            <person name="Wu L."/>
            <person name="Ma J."/>
        </authorList>
    </citation>
    <scope>NUCLEOTIDE SEQUENCE [LARGE SCALE GENOMIC DNA]</scope>
    <source>
        <strain evidence="7">ICMP 6774ER</strain>
    </source>
</reference>
<evidence type="ECO:0000256" key="2">
    <source>
        <dbReference type="SAM" id="Coils"/>
    </source>
</evidence>
<dbReference type="PANTHER" id="PTHR10264:SF19">
    <property type="entry name" value="AT06885P-RELATED"/>
    <property type="match status" value="1"/>
</dbReference>
<feature type="compositionally biased region" description="Low complexity" evidence="3">
    <location>
        <begin position="532"/>
        <end position="544"/>
    </location>
</feature>
<feature type="compositionally biased region" description="Basic and acidic residues" evidence="3">
    <location>
        <begin position="560"/>
        <end position="577"/>
    </location>
</feature>
<feature type="domain" description="Band 7" evidence="5">
    <location>
        <begin position="166"/>
        <end position="329"/>
    </location>
</feature>
<gene>
    <name evidence="6" type="ORF">ACFSKW_40055</name>
</gene>
<keyword evidence="7" id="KW-1185">Reference proteome</keyword>
<evidence type="ECO:0000259" key="5">
    <source>
        <dbReference type="Pfam" id="PF01145"/>
    </source>
</evidence>
<dbReference type="InterPro" id="IPR036013">
    <property type="entry name" value="Band_7/SPFH_dom_sf"/>
</dbReference>
<dbReference type="EMBL" id="JBHUFV010000061">
    <property type="protein sequence ID" value="MFD1937681.1"/>
    <property type="molecule type" value="Genomic_DNA"/>
</dbReference>
<dbReference type="SUPFAM" id="SSF117892">
    <property type="entry name" value="Band 7/SPFH domain"/>
    <property type="match status" value="1"/>
</dbReference>
<keyword evidence="4" id="KW-1133">Transmembrane helix</keyword>
<feature type="region of interest" description="Disordered" evidence="3">
    <location>
        <begin position="532"/>
        <end position="674"/>
    </location>
</feature>
<accession>A0ABW4T7A9</accession>
<dbReference type="Gene3D" id="3.30.479.30">
    <property type="entry name" value="Band 7 domain"/>
    <property type="match status" value="1"/>
</dbReference>
<dbReference type="PANTHER" id="PTHR10264">
    <property type="entry name" value="BAND 7 PROTEIN-RELATED"/>
    <property type="match status" value="1"/>
</dbReference>
<comment type="similarity">
    <text evidence="1">Belongs to the band 7/mec-2 family.</text>
</comment>
<organism evidence="6 7">
    <name type="scientific">Nonomuraea mangrovi</name>
    <dbReference type="NCBI Taxonomy" id="2316207"/>
    <lineage>
        <taxon>Bacteria</taxon>
        <taxon>Bacillati</taxon>
        <taxon>Actinomycetota</taxon>
        <taxon>Actinomycetes</taxon>
        <taxon>Streptosporangiales</taxon>
        <taxon>Streptosporangiaceae</taxon>
        <taxon>Nonomuraea</taxon>
    </lineage>
</organism>
<dbReference type="Proteomes" id="UP001597368">
    <property type="component" value="Unassembled WGS sequence"/>
</dbReference>
<proteinExistence type="inferred from homology"/>